<name>A0A1N7FDH6_9GAMM</name>
<proteinExistence type="predicted"/>
<keyword evidence="1" id="KW-0732">Signal</keyword>
<feature type="signal peptide" evidence="1">
    <location>
        <begin position="1"/>
        <end position="24"/>
    </location>
</feature>
<organism evidence="2 3">
    <name type="scientific">Moraxella cuniculi DSM 21768</name>
    <dbReference type="NCBI Taxonomy" id="1122245"/>
    <lineage>
        <taxon>Bacteria</taxon>
        <taxon>Pseudomonadati</taxon>
        <taxon>Pseudomonadota</taxon>
        <taxon>Gammaproteobacteria</taxon>
        <taxon>Moraxellales</taxon>
        <taxon>Moraxellaceae</taxon>
        <taxon>Moraxella</taxon>
    </lineage>
</organism>
<reference evidence="3" key="1">
    <citation type="submission" date="2017-01" db="EMBL/GenBank/DDBJ databases">
        <authorList>
            <person name="Varghese N."/>
            <person name="Submissions S."/>
        </authorList>
    </citation>
    <scope>NUCLEOTIDE SEQUENCE [LARGE SCALE GENOMIC DNA]</scope>
    <source>
        <strain evidence="3">DSM 21768</strain>
    </source>
</reference>
<protein>
    <recommendedName>
        <fullName evidence="4">DUF4148 domain-containing protein</fullName>
    </recommendedName>
</protein>
<dbReference type="AlphaFoldDB" id="A0A1N7FDH6"/>
<keyword evidence="3" id="KW-1185">Reference proteome</keyword>
<evidence type="ECO:0000313" key="3">
    <source>
        <dbReference type="Proteomes" id="UP000187495"/>
    </source>
</evidence>
<dbReference type="RefSeq" id="WP_076555628.1">
    <property type="nucleotide sequence ID" value="NZ_FTNU01000012.1"/>
</dbReference>
<accession>A0A1N7FDH6</accession>
<dbReference type="PROSITE" id="PS51257">
    <property type="entry name" value="PROKAR_LIPOPROTEIN"/>
    <property type="match status" value="1"/>
</dbReference>
<evidence type="ECO:0008006" key="4">
    <source>
        <dbReference type="Google" id="ProtNLM"/>
    </source>
</evidence>
<dbReference type="Proteomes" id="UP000187495">
    <property type="component" value="Unassembled WGS sequence"/>
</dbReference>
<sequence length="98" mass="10347">MKAIAFAIVAAVALTGCNAMTATADKIMDKKSNFSLVESTSYPIGEGPNYNADTKREAALVDMKATQAVNGQYPTAASTAPVLDEQTQQVIQKYTNGN</sequence>
<evidence type="ECO:0000313" key="2">
    <source>
        <dbReference type="EMBL" id="SIR98468.1"/>
    </source>
</evidence>
<feature type="chain" id="PRO_5012139423" description="DUF4148 domain-containing protein" evidence="1">
    <location>
        <begin position="25"/>
        <end position="98"/>
    </location>
</feature>
<gene>
    <name evidence="2" type="ORF">SAMN02745664_11231</name>
</gene>
<dbReference type="EMBL" id="FTNU01000012">
    <property type="protein sequence ID" value="SIR98468.1"/>
    <property type="molecule type" value="Genomic_DNA"/>
</dbReference>
<evidence type="ECO:0000256" key="1">
    <source>
        <dbReference type="SAM" id="SignalP"/>
    </source>
</evidence>